<name>A0A1H8DWR6_9BURK</name>
<dbReference type="Gene3D" id="2.20.200.10">
    <property type="entry name" value="Outer membrane efflux proteins (OEP)"/>
    <property type="match status" value="1"/>
</dbReference>
<evidence type="ECO:0000313" key="3">
    <source>
        <dbReference type="EMBL" id="SEN11653.1"/>
    </source>
</evidence>
<dbReference type="Proteomes" id="UP000199531">
    <property type="component" value="Unassembled WGS sequence"/>
</dbReference>
<protein>
    <submittedName>
        <fullName evidence="3">Outer membrane protein, multidrug efflux system</fullName>
    </submittedName>
</protein>
<dbReference type="InterPro" id="IPR003423">
    <property type="entry name" value="OMP_efflux"/>
</dbReference>
<keyword evidence="2" id="KW-0564">Palmitate</keyword>
<dbReference type="SUPFAM" id="SSF56954">
    <property type="entry name" value="Outer membrane efflux proteins (OEP)"/>
    <property type="match status" value="1"/>
</dbReference>
<keyword evidence="4" id="KW-1185">Reference proteome</keyword>
<keyword evidence="2" id="KW-0449">Lipoprotein</keyword>
<dbReference type="GO" id="GO:0005886">
    <property type="term" value="C:plasma membrane"/>
    <property type="evidence" value="ECO:0007669"/>
    <property type="project" value="UniProtKB-SubCell"/>
</dbReference>
<dbReference type="Gene3D" id="1.20.1600.10">
    <property type="entry name" value="Outer membrane efflux proteins (OEP)"/>
    <property type="match status" value="1"/>
</dbReference>
<dbReference type="RefSeq" id="WP_327020807.1">
    <property type="nucleotide sequence ID" value="NZ_FOCW01000001.1"/>
</dbReference>
<dbReference type="STRING" id="1121117.SAMN02745977_00478"/>
<dbReference type="PANTHER" id="PTHR30203:SF32">
    <property type="entry name" value="CATION EFFLUX SYSTEM PROTEIN CUSC"/>
    <property type="match status" value="1"/>
</dbReference>
<evidence type="ECO:0000313" key="4">
    <source>
        <dbReference type="Proteomes" id="UP000199531"/>
    </source>
</evidence>
<evidence type="ECO:0000256" key="1">
    <source>
        <dbReference type="ARBA" id="ARBA00007613"/>
    </source>
</evidence>
<dbReference type="Pfam" id="PF02321">
    <property type="entry name" value="OEP"/>
    <property type="match status" value="2"/>
</dbReference>
<proteinExistence type="inferred from homology"/>
<evidence type="ECO:0000256" key="2">
    <source>
        <dbReference type="RuleBase" id="RU362097"/>
    </source>
</evidence>
<dbReference type="PANTHER" id="PTHR30203">
    <property type="entry name" value="OUTER MEMBRANE CATION EFFLUX PROTEIN"/>
    <property type="match status" value="1"/>
</dbReference>
<organism evidence="3 4">
    <name type="scientific">Brachymonas denitrificans DSM 15123</name>
    <dbReference type="NCBI Taxonomy" id="1121117"/>
    <lineage>
        <taxon>Bacteria</taxon>
        <taxon>Pseudomonadati</taxon>
        <taxon>Pseudomonadota</taxon>
        <taxon>Betaproteobacteria</taxon>
        <taxon>Burkholderiales</taxon>
        <taxon>Comamonadaceae</taxon>
        <taxon>Brachymonas</taxon>
    </lineage>
</organism>
<reference evidence="3 4" key="1">
    <citation type="submission" date="2016-10" db="EMBL/GenBank/DDBJ databases">
        <authorList>
            <person name="de Groot N.N."/>
        </authorList>
    </citation>
    <scope>NUCLEOTIDE SEQUENCE [LARGE SCALE GENOMIC DNA]</scope>
    <source>
        <strain evidence="3 4">DSM 15123</strain>
    </source>
</reference>
<sequence>MMPATLLHSRSLAAALVVTFLSGCSLMPTYERPDAPVPAGWQQSDTGDARLPAAADIGWQQYFADARLRELIGLALQNNRDLRVAALNIEAARAQYGVARADQLPTVGAGASMTRSRTAADASPSGRETLGNIYSANLASTGFELDFFGRVRSMSTAALNQYLATQEARDAAQISLIAEVAKAYVAQRTADEAMRISKMALDSREKTYRLAKLRFNAGVISAIDLRQNETLIESAHADYAAQTRLREQAGNALALLIGQPVPANLPPALPLGKQVAVNALPVGMSSDVLLRRPDIRQSEYQLQAANANIGAARAAFFPRISLTGSFGSVSRELDGLFTGPNMAWSFMPQISLPIFDFGRNQSNLDLANARKNIAVAQYEKSIQGAFREVADQLAARRTLADQLAAQERGYQAERERLRLVQMRYDNGISSSLDLLDAQRQSYALEQALLLTRQAAMNNRIDLYKVLGGGLVDVTAVTPVSAR</sequence>
<gene>
    <name evidence="3" type="ORF">SAMN02745977_00478</name>
</gene>
<dbReference type="AlphaFoldDB" id="A0A1H8DWR6"/>
<keyword evidence="2" id="KW-0812">Transmembrane</keyword>
<keyword evidence="2" id="KW-0472">Membrane</keyword>
<dbReference type="InterPro" id="IPR010131">
    <property type="entry name" value="MdtP/NodT-like"/>
</dbReference>
<dbReference type="NCBIfam" id="TIGR01845">
    <property type="entry name" value="outer_NodT"/>
    <property type="match status" value="1"/>
</dbReference>
<comment type="subcellular location">
    <subcellularLocation>
        <location evidence="2">Cell membrane</location>
        <topology evidence="2">Lipid-anchor</topology>
    </subcellularLocation>
</comment>
<keyword evidence="2" id="KW-1134">Transmembrane beta strand</keyword>
<dbReference type="EMBL" id="FOCW01000001">
    <property type="protein sequence ID" value="SEN11653.1"/>
    <property type="molecule type" value="Genomic_DNA"/>
</dbReference>
<comment type="similarity">
    <text evidence="1 2">Belongs to the outer membrane factor (OMF) (TC 1.B.17) family.</text>
</comment>
<accession>A0A1H8DWR6</accession>
<dbReference type="GO" id="GO:0015562">
    <property type="term" value="F:efflux transmembrane transporter activity"/>
    <property type="evidence" value="ECO:0007669"/>
    <property type="project" value="InterPro"/>
</dbReference>